<reference evidence="1 2" key="1">
    <citation type="journal article" date="2020" name="Genomics">
        <title>Complete, high-quality genomes from long-read metagenomic sequencing of two wolf lichen thalli reveals enigmatic genome architecture.</title>
        <authorList>
            <person name="McKenzie S.K."/>
            <person name="Walston R.F."/>
            <person name="Allen J.L."/>
        </authorList>
    </citation>
    <scope>NUCLEOTIDE SEQUENCE [LARGE SCALE GENOMIC DNA]</scope>
    <source>
        <strain evidence="1">WasteWater1</strain>
    </source>
</reference>
<dbReference type="EMBL" id="JACCJB010000025">
    <property type="protein sequence ID" value="KAF6217733.1"/>
    <property type="molecule type" value="Genomic_DNA"/>
</dbReference>
<organism evidence="1 2">
    <name type="scientific">Letharia lupina</name>
    <dbReference type="NCBI Taxonomy" id="560253"/>
    <lineage>
        <taxon>Eukaryota</taxon>
        <taxon>Fungi</taxon>
        <taxon>Dikarya</taxon>
        <taxon>Ascomycota</taxon>
        <taxon>Pezizomycotina</taxon>
        <taxon>Lecanoromycetes</taxon>
        <taxon>OSLEUM clade</taxon>
        <taxon>Lecanoromycetidae</taxon>
        <taxon>Lecanorales</taxon>
        <taxon>Lecanorineae</taxon>
        <taxon>Parmeliaceae</taxon>
        <taxon>Letharia</taxon>
    </lineage>
</organism>
<gene>
    <name evidence="1" type="ORF">HO133_006560</name>
</gene>
<sequence>MAFKGSSRTPLDDSEHGGALFTLPREIRDEIYRLLVKGRHCVFLPSEPVHGDTFTDGIDKFDKHDLVILRISKAISREAHEILYSESIFRYGINFWASKALEPPIRAVNGMQKMKILPSDQETHPTYERRMAVICEATIDGFTGTQILHDTLHIQSGFFELDMIGPLRNYILPNMRAFNGFRRIVVEVFLEDEYDTGMQEVIAGFERVKQEIKDAMEPTLGLLRLATSNTKFTLMSIHASTCQQFSEPRLRN</sequence>
<dbReference type="RefSeq" id="XP_037147168.1">
    <property type="nucleotide sequence ID" value="XM_037297458.1"/>
</dbReference>
<evidence type="ECO:0000313" key="1">
    <source>
        <dbReference type="EMBL" id="KAF6217733.1"/>
    </source>
</evidence>
<proteinExistence type="predicted"/>
<comment type="caution">
    <text evidence="1">The sequence shown here is derived from an EMBL/GenBank/DDBJ whole genome shotgun (WGS) entry which is preliminary data.</text>
</comment>
<dbReference type="AlphaFoldDB" id="A0A8H6C6J9"/>
<keyword evidence="2" id="KW-1185">Reference proteome</keyword>
<dbReference type="Proteomes" id="UP000593566">
    <property type="component" value="Unassembled WGS sequence"/>
</dbReference>
<evidence type="ECO:0000313" key="2">
    <source>
        <dbReference type="Proteomes" id="UP000593566"/>
    </source>
</evidence>
<protein>
    <submittedName>
        <fullName evidence="1">Uncharacterized protein</fullName>
    </submittedName>
</protein>
<dbReference type="GeneID" id="59334961"/>
<accession>A0A8H6C6J9</accession>
<name>A0A8H6C6J9_9LECA</name>